<reference evidence="4 5" key="1">
    <citation type="submission" date="2014-06" db="EMBL/GenBank/DDBJ databases">
        <authorList>
            <person name="Swart Estienne"/>
        </authorList>
    </citation>
    <scope>NUCLEOTIDE SEQUENCE [LARGE SCALE GENOMIC DNA]</scope>
    <source>
        <strain evidence="4 5">130c</strain>
    </source>
</reference>
<sequence length="493" mass="56810">MGQKQSNLPNFQGGLISIELNKFNWISGEKLTGVVNLQMRDPFTTDKIVLRFVGQEKCYFDSADKGASAHGKGDIKAKNQIHFQEIVLESFHRNELLPGAYSYPFAIDLPYWLPSSFLYCGIQRCIMKIDYFLLVGMEDYSRQFRPLFLKKLVNISQPPVMINHKVSRSISHEVKNLFFVDMGLCSASATIDKDTFQPNELVKIDMKIDNSHCNQGISKLKMTLKREVICYSQNGKMVYRHTEKIGEMQQEGQHEKSSQNRIIAFDMNQVHPMNTQTDNYLKYTQLIPQEIKGLAQHLAPSINTVLLKCLYTIEIKLDHGLLSLANRMPSLKFPIFIYPSSIPKGMQIQDRYPIGFGQGQQIQHENPYVNLQQSPYHSNVIYQEQQYSQQLPPGVSQQYPPNISQQQPYQFAQQQYNQDQFQSSSQVSASPHVTVQQSPQDFREKEEFKQQTPIVIHNPEASMQQQFTKGQSAYPHVQNYGAYEQFQPKQDQK</sequence>
<feature type="region of interest" description="Disordered" evidence="1">
    <location>
        <begin position="415"/>
        <end position="450"/>
    </location>
</feature>
<dbReference type="InterPro" id="IPR014756">
    <property type="entry name" value="Ig_E-set"/>
</dbReference>
<dbReference type="Gene3D" id="2.60.40.640">
    <property type="match status" value="2"/>
</dbReference>
<keyword evidence="5" id="KW-1185">Reference proteome</keyword>
<protein>
    <recommendedName>
        <fullName evidence="6">Arrestin-like N-terminal domain-containing protein</fullName>
    </recommendedName>
</protein>
<dbReference type="GO" id="GO:0005737">
    <property type="term" value="C:cytoplasm"/>
    <property type="evidence" value="ECO:0007669"/>
    <property type="project" value="TreeGrafter"/>
</dbReference>
<dbReference type="InterPro" id="IPR014752">
    <property type="entry name" value="Arrestin-like_C"/>
</dbReference>
<proteinExistence type="predicted"/>
<name>A0A078AGS8_STYLE</name>
<dbReference type="InterPro" id="IPR011021">
    <property type="entry name" value="Arrestin-like_N"/>
</dbReference>
<organism evidence="4 5">
    <name type="scientific">Stylonychia lemnae</name>
    <name type="common">Ciliate</name>
    <dbReference type="NCBI Taxonomy" id="5949"/>
    <lineage>
        <taxon>Eukaryota</taxon>
        <taxon>Sar</taxon>
        <taxon>Alveolata</taxon>
        <taxon>Ciliophora</taxon>
        <taxon>Intramacronucleata</taxon>
        <taxon>Spirotrichea</taxon>
        <taxon>Stichotrichia</taxon>
        <taxon>Sporadotrichida</taxon>
        <taxon>Oxytrichidae</taxon>
        <taxon>Stylonychinae</taxon>
        <taxon>Stylonychia</taxon>
    </lineage>
</organism>
<feature type="domain" description="Arrestin-like N-terminal" evidence="2">
    <location>
        <begin position="18"/>
        <end position="137"/>
    </location>
</feature>
<evidence type="ECO:0000313" key="5">
    <source>
        <dbReference type="Proteomes" id="UP000039865"/>
    </source>
</evidence>
<dbReference type="Proteomes" id="UP000039865">
    <property type="component" value="Unassembled WGS sequence"/>
</dbReference>
<dbReference type="GO" id="GO:0015031">
    <property type="term" value="P:protein transport"/>
    <property type="evidence" value="ECO:0007669"/>
    <property type="project" value="TreeGrafter"/>
</dbReference>
<evidence type="ECO:0000259" key="2">
    <source>
        <dbReference type="Pfam" id="PF00339"/>
    </source>
</evidence>
<dbReference type="Pfam" id="PF02752">
    <property type="entry name" value="Arrestin_C"/>
    <property type="match status" value="1"/>
</dbReference>
<evidence type="ECO:0008006" key="6">
    <source>
        <dbReference type="Google" id="ProtNLM"/>
    </source>
</evidence>
<dbReference type="Pfam" id="PF00339">
    <property type="entry name" value="Arrestin_N"/>
    <property type="match status" value="1"/>
</dbReference>
<evidence type="ECO:0000313" key="4">
    <source>
        <dbReference type="EMBL" id="CDW81409.1"/>
    </source>
</evidence>
<dbReference type="OrthoDB" id="2333384at2759"/>
<accession>A0A078AGS8</accession>
<dbReference type="InterPro" id="IPR011022">
    <property type="entry name" value="Arrestin_C-like"/>
</dbReference>
<dbReference type="InParanoid" id="A0A078AGS8"/>
<evidence type="ECO:0000259" key="3">
    <source>
        <dbReference type="Pfam" id="PF02752"/>
    </source>
</evidence>
<dbReference type="InterPro" id="IPR050357">
    <property type="entry name" value="Arrestin_domain-protein"/>
</dbReference>
<feature type="domain" description="Arrestin C-terminal-like" evidence="3">
    <location>
        <begin position="186"/>
        <end position="340"/>
    </location>
</feature>
<feature type="compositionally biased region" description="Low complexity" evidence="1">
    <location>
        <begin position="415"/>
        <end position="426"/>
    </location>
</feature>
<evidence type="ECO:0000256" key="1">
    <source>
        <dbReference type="SAM" id="MobiDB-lite"/>
    </source>
</evidence>
<dbReference type="PANTHER" id="PTHR11188:SF17">
    <property type="entry name" value="FI21816P1"/>
    <property type="match status" value="1"/>
</dbReference>
<dbReference type="SUPFAM" id="SSF81296">
    <property type="entry name" value="E set domains"/>
    <property type="match status" value="1"/>
</dbReference>
<dbReference type="AlphaFoldDB" id="A0A078AGS8"/>
<dbReference type="EMBL" id="CCKQ01009902">
    <property type="protein sequence ID" value="CDW81409.1"/>
    <property type="molecule type" value="Genomic_DNA"/>
</dbReference>
<dbReference type="PANTHER" id="PTHR11188">
    <property type="entry name" value="ARRESTIN DOMAIN CONTAINING PROTEIN"/>
    <property type="match status" value="1"/>
</dbReference>
<feature type="compositionally biased region" description="Polar residues" evidence="1">
    <location>
        <begin position="427"/>
        <end position="440"/>
    </location>
</feature>
<gene>
    <name evidence="4" type="primary">Contig10088.g10779</name>
    <name evidence="4" type="ORF">STYLEM_10425</name>
</gene>